<evidence type="ECO:0000256" key="1">
    <source>
        <dbReference type="ARBA" id="ARBA00001971"/>
    </source>
</evidence>
<keyword evidence="7" id="KW-0503">Monooxygenase</keyword>
<dbReference type="OrthoDB" id="3945418at2759"/>
<organism evidence="9 10">
    <name type="scientific">Pomacea canaliculata</name>
    <name type="common">Golden apple snail</name>
    <dbReference type="NCBI Taxonomy" id="400727"/>
    <lineage>
        <taxon>Eukaryota</taxon>
        <taxon>Metazoa</taxon>
        <taxon>Spiralia</taxon>
        <taxon>Lophotrochozoa</taxon>
        <taxon>Mollusca</taxon>
        <taxon>Gastropoda</taxon>
        <taxon>Caenogastropoda</taxon>
        <taxon>Architaenioglossa</taxon>
        <taxon>Ampullarioidea</taxon>
        <taxon>Ampullariidae</taxon>
        <taxon>Pomacea</taxon>
    </lineage>
</organism>
<protein>
    <recommendedName>
        <fullName evidence="11">Cytochrome P450</fullName>
    </recommendedName>
</protein>
<comment type="cofactor">
    <cofactor evidence="1 8">
        <name>heme</name>
        <dbReference type="ChEBI" id="CHEBI:30413"/>
    </cofactor>
</comment>
<reference evidence="9 10" key="1">
    <citation type="submission" date="2018-04" db="EMBL/GenBank/DDBJ databases">
        <title>The genome of golden apple snail Pomacea canaliculata provides insight into stress tolerance and invasive adaptation.</title>
        <authorList>
            <person name="Liu C."/>
            <person name="Liu B."/>
            <person name="Ren Y."/>
            <person name="Zhang Y."/>
            <person name="Wang H."/>
            <person name="Li S."/>
            <person name="Jiang F."/>
            <person name="Yin L."/>
            <person name="Zhang G."/>
            <person name="Qian W."/>
            <person name="Fan W."/>
        </authorList>
    </citation>
    <scope>NUCLEOTIDE SEQUENCE [LARGE SCALE GENOMIC DNA]</scope>
    <source>
        <strain evidence="9">SZHN2017</strain>
        <tissue evidence="9">Muscle</tissue>
    </source>
</reference>
<name>A0A2T7P3V3_POMCA</name>
<evidence type="ECO:0000256" key="8">
    <source>
        <dbReference type="PIRSR" id="PIRSR602401-1"/>
    </source>
</evidence>
<dbReference type="PANTHER" id="PTHR24279:SF120">
    <property type="entry name" value="CYTOCHROME P450"/>
    <property type="match status" value="1"/>
</dbReference>
<comment type="similarity">
    <text evidence="2">Belongs to the cytochrome P450 family.</text>
</comment>
<dbReference type="GO" id="GO:0004497">
    <property type="term" value="F:monooxygenase activity"/>
    <property type="evidence" value="ECO:0007669"/>
    <property type="project" value="UniProtKB-KW"/>
</dbReference>
<dbReference type="PANTHER" id="PTHR24279">
    <property type="entry name" value="CYTOCHROME P450"/>
    <property type="match status" value="1"/>
</dbReference>
<dbReference type="InterPro" id="IPR002401">
    <property type="entry name" value="Cyt_P450_E_grp-I"/>
</dbReference>
<dbReference type="InterPro" id="IPR001128">
    <property type="entry name" value="Cyt_P450"/>
</dbReference>
<keyword evidence="4 8" id="KW-0479">Metal-binding</keyword>
<proteinExistence type="inferred from homology"/>
<dbReference type="GO" id="GO:0020037">
    <property type="term" value="F:heme binding"/>
    <property type="evidence" value="ECO:0007669"/>
    <property type="project" value="InterPro"/>
</dbReference>
<feature type="binding site" description="axial binding residue" evidence="8">
    <location>
        <position position="327"/>
    </location>
    <ligand>
        <name>heme</name>
        <dbReference type="ChEBI" id="CHEBI:30413"/>
    </ligand>
    <ligandPart>
        <name>Fe</name>
        <dbReference type="ChEBI" id="CHEBI:18248"/>
    </ligandPart>
</feature>
<keyword evidence="6 8" id="KW-0408">Iron</keyword>
<keyword evidence="10" id="KW-1185">Reference proteome</keyword>
<dbReference type="PRINTS" id="PR00463">
    <property type="entry name" value="EP450I"/>
</dbReference>
<accession>A0A2T7P3V3</accession>
<dbReference type="SUPFAM" id="SSF48264">
    <property type="entry name" value="Cytochrome P450"/>
    <property type="match status" value="1"/>
</dbReference>
<evidence type="ECO:0000256" key="5">
    <source>
        <dbReference type="ARBA" id="ARBA00023002"/>
    </source>
</evidence>
<keyword evidence="5" id="KW-0560">Oxidoreductase</keyword>
<evidence type="ECO:0000313" key="10">
    <source>
        <dbReference type="Proteomes" id="UP000245119"/>
    </source>
</evidence>
<evidence type="ECO:0000313" key="9">
    <source>
        <dbReference type="EMBL" id="PVD28090.1"/>
    </source>
</evidence>
<keyword evidence="3 8" id="KW-0349">Heme</keyword>
<evidence type="ECO:0000256" key="4">
    <source>
        <dbReference type="ARBA" id="ARBA00022723"/>
    </source>
</evidence>
<evidence type="ECO:0000256" key="7">
    <source>
        <dbReference type="ARBA" id="ARBA00023033"/>
    </source>
</evidence>
<dbReference type="EMBL" id="PZQS01000006">
    <property type="protein sequence ID" value="PVD28090.1"/>
    <property type="molecule type" value="Genomic_DNA"/>
</dbReference>
<dbReference type="AlphaFoldDB" id="A0A2T7P3V3"/>
<sequence length="380" mass="43526">MSIIFTAHCFPNVADVPSGRFDLVARSLHDQYGPLVRLQLLGPSVLVGNLQDMETVYRNEGRYPERYQFGLMQHYFHTRKKETLSMIDGEKWLSLRMRIQPKFMRTNATLQYVGQQDCVAADLVKHLGKKELTPEAQQDIIFRYVLESIGVFAFNKRLGSLDEDTMFDENKRKFPETIRLLFKTLANHPVLPLYRLFPTPAFKTVAKCMDFLIGESVKHMQQAFKEVEKQQAAGNLTDDKPNLITSLLMSDDVTEQEVIMSMSEIFNGGTDTTMMLLTCDAWLKNPQNVTSPSDFLPERWLRNVSGKREQPIPTVAFLPFGINTRNCMGRRFAEQIIFLAVAKIIQNFEVSLGEGSDDIQIMYEVFPTTTKAVPFLFKPK</sequence>
<dbReference type="InterPro" id="IPR036396">
    <property type="entry name" value="Cyt_P450_sf"/>
</dbReference>
<gene>
    <name evidence="9" type="ORF">C0Q70_10671</name>
</gene>
<dbReference type="GO" id="GO:0005506">
    <property type="term" value="F:iron ion binding"/>
    <property type="evidence" value="ECO:0007669"/>
    <property type="project" value="InterPro"/>
</dbReference>
<dbReference type="Proteomes" id="UP000245119">
    <property type="component" value="Linkage Group LG6"/>
</dbReference>
<dbReference type="GO" id="GO:0016705">
    <property type="term" value="F:oxidoreductase activity, acting on paired donors, with incorporation or reduction of molecular oxygen"/>
    <property type="evidence" value="ECO:0007669"/>
    <property type="project" value="InterPro"/>
</dbReference>
<dbReference type="InterPro" id="IPR050479">
    <property type="entry name" value="CYP11_CYP27_families"/>
</dbReference>
<evidence type="ECO:0000256" key="3">
    <source>
        <dbReference type="ARBA" id="ARBA00022617"/>
    </source>
</evidence>
<dbReference type="Gene3D" id="1.10.630.10">
    <property type="entry name" value="Cytochrome P450"/>
    <property type="match status" value="2"/>
</dbReference>
<evidence type="ECO:0000256" key="6">
    <source>
        <dbReference type="ARBA" id="ARBA00023004"/>
    </source>
</evidence>
<dbReference type="STRING" id="400727.A0A2T7P3V3"/>
<dbReference type="Pfam" id="PF00067">
    <property type="entry name" value="p450"/>
    <property type="match status" value="2"/>
</dbReference>
<evidence type="ECO:0008006" key="11">
    <source>
        <dbReference type="Google" id="ProtNLM"/>
    </source>
</evidence>
<evidence type="ECO:0000256" key="2">
    <source>
        <dbReference type="ARBA" id="ARBA00010617"/>
    </source>
</evidence>
<comment type="caution">
    <text evidence="9">The sequence shown here is derived from an EMBL/GenBank/DDBJ whole genome shotgun (WGS) entry which is preliminary data.</text>
</comment>